<feature type="compositionally biased region" description="Basic and acidic residues" evidence="1">
    <location>
        <begin position="1"/>
        <end position="19"/>
    </location>
</feature>
<dbReference type="AlphaFoldDB" id="A0A8T2Z3K2"/>
<name>A0A8T2Z3K2_POPDE</name>
<dbReference type="Proteomes" id="UP000807159">
    <property type="component" value="Chromosome 4"/>
</dbReference>
<reference evidence="2" key="1">
    <citation type="journal article" date="2021" name="J. Hered.">
        <title>Genome Assembly of Salicaceae Populus deltoides (Eastern Cottonwood) I-69 Based on Nanopore Sequencing and Hi-C Technologies.</title>
        <authorList>
            <person name="Bai S."/>
            <person name="Wu H."/>
            <person name="Zhang J."/>
            <person name="Pan Z."/>
            <person name="Zhao W."/>
            <person name="Li Z."/>
            <person name="Tong C."/>
        </authorList>
    </citation>
    <scope>NUCLEOTIDE SEQUENCE</scope>
    <source>
        <tissue evidence="2">Leaf</tissue>
    </source>
</reference>
<sequence>MAFTKRELSPRPESKRAELDASGPDSLRSTSNQLRVMLNPAGCDLGLPRGTPRIPLPASLAPSPRSPYSNFPTGMQQHPGGYNPPPQRNCQLPYSLAIHSSRPRRSYFQTKDWKIEKAKFWFMLNCRYFANMNLMNRVQRGPLQR</sequence>
<keyword evidence="3" id="KW-1185">Reference proteome</keyword>
<gene>
    <name evidence="2" type="ORF">H0E87_009237</name>
</gene>
<accession>A0A8T2Z3K2</accession>
<feature type="compositionally biased region" description="Low complexity" evidence="1">
    <location>
        <begin position="54"/>
        <end position="67"/>
    </location>
</feature>
<protein>
    <submittedName>
        <fullName evidence="2">Uncharacterized protein</fullName>
    </submittedName>
</protein>
<evidence type="ECO:0000256" key="1">
    <source>
        <dbReference type="SAM" id="MobiDB-lite"/>
    </source>
</evidence>
<evidence type="ECO:0000313" key="3">
    <source>
        <dbReference type="Proteomes" id="UP000807159"/>
    </source>
</evidence>
<dbReference type="EMBL" id="JACEGQ020000004">
    <property type="protein sequence ID" value="KAH8511967.1"/>
    <property type="molecule type" value="Genomic_DNA"/>
</dbReference>
<organism evidence="2 3">
    <name type="scientific">Populus deltoides</name>
    <name type="common">Eastern poplar</name>
    <name type="synonym">Eastern cottonwood</name>
    <dbReference type="NCBI Taxonomy" id="3696"/>
    <lineage>
        <taxon>Eukaryota</taxon>
        <taxon>Viridiplantae</taxon>
        <taxon>Streptophyta</taxon>
        <taxon>Embryophyta</taxon>
        <taxon>Tracheophyta</taxon>
        <taxon>Spermatophyta</taxon>
        <taxon>Magnoliopsida</taxon>
        <taxon>eudicotyledons</taxon>
        <taxon>Gunneridae</taxon>
        <taxon>Pentapetalae</taxon>
        <taxon>rosids</taxon>
        <taxon>fabids</taxon>
        <taxon>Malpighiales</taxon>
        <taxon>Salicaceae</taxon>
        <taxon>Saliceae</taxon>
        <taxon>Populus</taxon>
    </lineage>
</organism>
<feature type="region of interest" description="Disordered" evidence="1">
    <location>
        <begin position="1"/>
        <end position="29"/>
    </location>
</feature>
<proteinExistence type="predicted"/>
<evidence type="ECO:0000313" key="2">
    <source>
        <dbReference type="EMBL" id="KAH8511967.1"/>
    </source>
</evidence>
<comment type="caution">
    <text evidence="2">The sequence shown here is derived from an EMBL/GenBank/DDBJ whole genome shotgun (WGS) entry which is preliminary data.</text>
</comment>
<feature type="region of interest" description="Disordered" evidence="1">
    <location>
        <begin position="54"/>
        <end position="89"/>
    </location>
</feature>